<accession>A0A8H7V8V9</accession>
<dbReference type="AlphaFoldDB" id="A0A8H7V8V9"/>
<protein>
    <submittedName>
        <fullName evidence="2">Uncharacterized protein</fullName>
    </submittedName>
</protein>
<evidence type="ECO:0000313" key="3">
    <source>
        <dbReference type="Proteomes" id="UP000650833"/>
    </source>
</evidence>
<dbReference type="EMBL" id="JAEPRC010000172">
    <property type="protein sequence ID" value="KAG2205494.1"/>
    <property type="molecule type" value="Genomic_DNA"/>
</dbReference>
<dbReference type="Proteomes" id="UP000650833">
    <property type="component" value="Unassembled WGS sequence"/>
</dbReference>
<feature type="compositionally biased region" description="Basic and acidic residues" evidence="1">
    <location>
        <begin position="66"/>
        <end position="79"/>
    </location>
</feature>
<gene>
    <name evidence="2" type="ORF">INT46_007486</name>
</gene>
<evidence type="ECO:0000256" key="1">
    <source>
        <dbReference type="SAM" id="MobiDB-lite"/>
    </source>
</evidence>
<name>A0A8H7V8V9_9FUNG</name>
<proteinExistence type="predicted"/>
<reference evidence="2" key="1">
    <citation type="submission" date="2020-12" db="EMBL/GenBank/DDBJ databases">
        <title>Metabolic potential, ecology and presence of endohyphal bacteria is reflected in genomic diversity of Mucoromycotina.</title>
        <authorList>
            <person name="Muszewska A."/>
            <person name="Okrasinska A."/>
            <person name="Steczkiewicz K."/>
            <person name="Drgas O."/>
            <person name="Orlowska M."/>
            <person name="Perlinska-Lenart U."/>
            <person name="Aleksandrzak-Piekarczyk T."/>
            <person name="Szatraj K."/>
            <person name="Zielenkiewicz U."/>
            <person name="Pilsyk S."/>
            <person name="Malc E."/>
            <person name="Mieczkowski P."/>
            <person name="Kruszewska J.S."/>
            <person name="Biernat P."/>
            <person name="Pawlowska J."/>
        </authorList>
    </citation>
    <scope>NUCLEOTIDE SEQUENCE</scope>
    <source>
        <strain evidence="2">CBS 226.32</strain>
    </source>
</reference>
<feature type="region of interest" description="Disordered" evidence="1">
    <location>
        <begin position="60"/>
        <end position="79"/>
    </location>
</feature>
<sequence length="79" mass="8689">LSCSSSTSTSTSTITTNTFYRHSQPISINSNFHKTENTIPIEVTKSSSKALTASNYNQYSNNTATIKEKSNTDTGKRTY</sequence>
<evidence type="ECO:0000313" key="2">
    <source>
        <dbReference type="EMBL" id="KAG2205494.1"/>
    </source>
</evidence>
<organism evidence="2 3">
    <name type="scientific">Mucor plumbeus</name>
    <dbReference type="NCBI Taxonomy" id="97098"/>
    <lineage>
        <taxon>Eukaryota</taxon>
        <taxon>Fungi</taxon>
        <taxon>Fungi incertae sedis</taxon>
        <taxon>Mucoromycota</taxon>
        <taxon>Mucoromycotina</taxon>
        <taxon>Mucoromycetes</taxon>
        <taxon>Mucorales</taxon>
        <taxon>Mucorineae</taxon>
        <taxon>Mucoraceae</taxon>
        <taxon>Mucor</taxon>
    </lineage>
</organism>
<comment type="caution">
    <text evidence="2">The sequence shown here is derived from an EMBL/GenBank/DDBJ whole genome shotgun (WGS) entry which is preliminary data.</text>
</comment>
<keyword evidence="3" id="KW-1185">Reference proteome</keyword>
<feature type="non-terminal residue" evidence="2">
    <location>
        <position position="79"/>
    </location>
</feature>